<keyword evidence="3" id="KW-1185">Reference proteome</keyword>
<dbReference type="SUPFAM" id="SSF53597">
    <property type="entry name" value="Dihydrofolate reductase-like"/>
    <property type="match status" value="1"/>
</dbReference>
<dbReference type="PANTHER" id="PTHR38011:SF11">
    <property type="entry name" value="2,5-DIAMINO-6-RIBOSYLAMINO-4(3H)-PYRIMIDINONE 5'-PHOSPHATE REDUCTASE"/>
    <property type="match status" value="1"/>
</dbReference>
<dbReference type="InterPro" id="IPR002734">
    <property type="entry name" value="RibDG_C"/>
</dbReference>
<dbReference type="Proteomes" id="UP000198282">
    <property type="component" value="Unassembled WGS sequence"/>
</dbReference>
<sequence length="189" mass="20533">MRKLTYYIASTLDGFIAGLDGQFDFFSFEGDSSAAILADYPETIPIQAREPLGLTGVANKRFDTILMGRGTYEPGLAIGVTSPYPHLKQYVFSRTLTGTDPEVEIVSSDPAELVRSLKQQDGMDIWLCGGGKLAAQLLPYIDELIIKLNPIVLGSGIPLFDGPFTPTGFTLTATRPFDTGVVIMTYVKN</sequence>
<proteinExistence type="predicted"/>
<dbReference type="EMBL" id="FZOD01000063">
    <property type="protein sequence ID" value="SNT56151.1"/>
    <property type="molecule type" value="Genomic_DNA"/>
</dbReference>
<dbReference type="AlphaFoldDB" id="A0A239NMM9"/>
<name>A0A239NMM9_9ACTN</name>
<gene>
    <name evidence="2" type="ORF">SAMN05216276_106328</name>
</gene>
<dbReference type="Pfam" id="PF01872">
    <property type="entry name" value="RibD_C"/>
    <property type="match status" value="1"/>
</dbReference>
<dbReference type="GO" id="GO:0008703">
    <property type="term" value="F:5-amino-6-(5-phosphoribosylamino)uracil reductase activity"/>
    <property type="evidence" value="ECO:0007669"/>
    <property type="project" value="InterPro"/>
</dbReference>
<dbReference type="RefSeq" id="WP_089212292.1">
    <property type="nucleotide sequence ID" value="NZ_FZOD01000063.1"/>
</dbReference>
<accession>A0A239NMM9</accession>
<evidence type="ECO:0000259" key="1">
    <source>
        <dbReference type="Pfam" id="PF01872"/>
    </source>
</evidence>
<dbReference type="PANTHER" id="PTHR38011">
    <property type="entry name" value="DIHYDROFOLATE REDUCTASE FAMILY PROTEIN (AFU_ORTHOLOGUE AFUA_8G06820)"/>
    <property type="match status" value="1"/>
</dbReference>
<protein>
    <submittedName>
        <fullName evidence="2">Dihydrofolate reductase</fullName>
    </submittedName>
</protein>
<evidence type="ECO:0000313" key="3">
    <source>
        <dbReference type="Proteomes" id="UP000198282"/>
    </source>
</evidence>
<evidence type="ECO:0000313" key="2">
    <source>
        <dbReference type="EMBL" id="SNT56151.1"/>
    </source>
</evidence>
<feature type="domain" description="Bacterial bifunctional deaminase-reductase C-terminal" evidence="1">
    <location>
        <begin position="3"/>
        <end position="182"/>
    </location>
</feature>
<organism evidence="2 3">
    <name type="scientific">Streptosporangium subroseum</name>
    <dbReference type="NCBI Taxonomy" id="106412"/>
    <lineage>
        <taxon>Bacteria</taxon>
        <taxon>Bacillati</taxon>
        <taxon>Actinomycetota</taxon>
        <taxon>Actinomycetes</taxon>
        <taxon>Streptosporangiales</taxon>
        <taxon>Streptosporangiaceae</taxon>
        <taxon>Streptosporangium</taxon>
    </lineage>
</organism>
<dbReference type="OrthoDB" id="195113at2"/>
<dbReference type="InterPro" id="IPR050765">
    <property type="entry name" value="Riboflavin_Biosynth_HTPR"/>
</dbReference>
<reference evidence="2 3" key="1">
    <citation type="submission" date="2017-06" db="EMBL/GenBank/DDBJ databases">
        <authorList>
            <person name="Kim H.J."/>
            <person name="Triplett B.A."/>
        </authorList>
    </citation>
    <scope>NUCLEOTIDE SEQUENCE [LARGE SCALE GENOMIC DNA]</scope>
    <source>
        <strain evidence="2 3">CGMCC 4.2132</strain>
    </source>
</reference>
<dbReference type="Gene3D" id="3.40.430.10">
    <property type="entry name" value="Dihydrofolate Reductase, subunit A"/>
    <property type="match status" value="1"/>
</dbReference>
<dbReference type="InterPro" id="IPR024072">
    <property type="entry name" value="DHFR-like_dom_sf"/>
</dbReference>
<dbReference type="GO" id="GO:0009231">
    <property type="term" value="P:riboflavin biosynthetic process"/>
    <property type="evidence" value="ECO:0007669"/>
    <property type="project" value="InterPro"/>
</dbReference>